<dbReference type="EMBL" id="OCYS01000103">
    <property type="protein sequence ID" value="SON90490.1"/>
    <property type="molecule type" value="Genomic_DNA"/>
</dbReference>
<dbReference type="KEGG" id="xph:XppCFBP6546_09250"/>
<feature type="chain" id="PRO_5044719872" evidence="1">
    <location>
        <begin position="30"/>
        <end position="422"/>
    </location>
</feature>
<dbReference type="EMBL" id="OCYT01000109">
    <property type="protein sequence ID" value="SON83480.1"/>
    <property type="molecule type" value="Genomic_DNA"/>
</dbReference>
<dbReference type="AlphaFoldDB" id="A0AB34QRD7"/>
<name>A0AB34QRD7_XANCH</name>
<dbReference type="SUPFAM" id="SSF53474">
    <property type="entry name" value="alpha/beta-Hydrolases"/>
    <property type="match status" value="1"/>
</dbReference>
<evidence type="ECO:0000313" key="4">
    <source>
        <dbReference type="EMBL" id="SON90490.1"/>
    </source>
</evidence>
<gene>
    <name evidence="2" type="ORF">RN20_03035</name>
    <name evidence="3" type="ORF">XAP6984_520013</name>
    <name evidence="4" type="ORF">XAP7430_480061</name>
</gene>
<protein>
    <submittedName>
        <fullName evidence="2">Lipase</fullName>
    </submittedName>
</protein>
<proteinExistence type="predicted"/>
<keyword evidence="7" id="KW-1185">Reference proteome</keyword>
<accession>A0AB34QRD7</accession>
<evidence type="ECO:0000313" key="7">
    <source>
        <dbReference type="Proteomes" id="UP000234181"/>
    </source>
</evidence>
<dbReference type="InterPro" id="IPR029058">
    <property type="entry name" value="AB_hydrolase_fold"/>
</dbReference>
<evidence type="ECO:0000313" key="5">
    <source>
        <dbReference type="Proteomes" id="UP000031180"/>
    </source>
</evidence>
<reference evidence="2" key="1">
    <citation type="journal article" date="2015" name="Front. Microbiol.">
        <title>Genome sequencing reveals a new lineage associated with lablab bean and genetic exchange between pv. and subsp.</title>
        <authorList>
            <person name="Aritua V."/>
            <person name="Harrison J."/>
            <person name="Sapp M."/>
            <person name="Buruchara R."/>
            <person name="Smith J."/>
            <person name="Studholme D.J."/>
        </authorList>
    </citation>
    <scope>NUCLEOTIDE SEQUENCE</scope>
    <source>
        <strain evidence="2">NCPPB 1138</strain>
    </source>
</reference>
<dbReference type="PANTHER" id="PTHR34853:SF1">
    <property type="entry name" value="LIPASE 5"/>
    <property type="match status" value="1"/>
</dbReference>
<dbReference type="PIRSF" id="PIRSF029171">
    <property type="entry name" value="Esterase_LipA"/>
    <property type="match status" value="1"/>
</dbReference>
<keyword evidence="1" id="KW-0732">Signal</keyword>
<dbReference type="GO" id="GO:0016042">
    <property type="term" value="P:lipid catabolic process"/>
    <property type="evidence" value="ECO:0007669"/>
    <property type="project" value="InterPro"/>
</dbReference>
<evidence type="ECO:0000256" key="1">
    <source>
        <dbReference type="SAM" id="SignalP"/>
    </source>
</evidence>
<dbReference type="Proteomes" id="UP000031180">
    <property type="component" value="Unassembled WGS sequence"/>
</dbReference>
<organism evidence="2 5">
    <name type="scientific">Xanthomonas campestris pv. phaseoli</name>
    <dbReference type="NCBI Taxonomy" id="317013"/>
    <lineage>
        <taxon>Bacteria</taxon>
        <taxon>Pseudomonadati</taxon>
        <taxon>Pseudomonadota</taxon>
        <taxon>Gammaproteobacteria</taxon>
        <taxon>Lysobacterales</taxon>
        <taxon>Lysobacteraceae</taxon>
        <taxon>Xanthomonas</taxon>
    </lineage>
</organism>
<evidence type="ECO:0000313" key="3">
    <source>
        <dbReference type="EMBL" id="SON83480.1"/>
    </source>
</evidence>
<feature type="signal peptide" evidence="1">
    <location>
        <begin position="1"/>
        <end position="29"/>
    </location>
</feature>
<dbReference type="EMBL" id="JWTI02000028">
    <property type="protein sequence ID" value="KHS40175.1"/>
    <property type="molecule type" value="Genomic_DNA"/>
</dbReference>
<dbReference type="PANTHER" id="PTHR34853">
    <property type="match status" value="1"/>
</dbReference>
<dbReference type="InterPro" id="IPR005152">
    <property type="entry name" value="Lipase_secreted"/>
</dbReference>
<comment type="caution">
    <text evidence="2">The sequence shown here is derived from an EMBL/GenBank/DDBJ whole genome shotgun (WGS) entry which is preliminary data.</text>
</comment>
<dbReference type="Proteomes" id="UP000234181">
    <property type="component" value="Unassembled WGS sequence"/>
</dbReference>
<reference evidence="2" key="3">
    <citation type="submission" date="2015-04" db="EMBL/GenBank/DDBJ databases">
        <authorList>
            <person name="Harrison J.W."/>
            <person name="Aritua V."/>
            <person name="Sapp M."/>
            <person name="Smith J."/>
            <person name="Studholme D.J."/>
        </authorList>
    </citation>
    <scope>NUCLEOTIDE SEQUENCE</scope>
    <source>
        <strain evidence="2">NCPPB 1138</strain>
    </source>
</reference>
<dbReference type="GO" id="GO:0004806">
    <property type="term" value="F:triacylglycerol lipase activity"/>
    <property type="evidence" value="ECO:0007669"/>
    <property type="project" value="InterPro"/>
</dbReference>
<dbReference type="Proteomes" id="UP000234166">
    <property type="component" value="Unassembled WGS sequence"/>
</dbReference>
<evidence type="ECO:0000313" key="6">
    <source>
        <dbReference type="Proteomes" id="UP000234166"/>
    </source>
</evidence>
<dbReference type="Gene3D" id="3.40.50.1820">
    <property type="entry name" value="alpha/beta hydrolase"/>
    <property type="match status" value="2"/>
</dbReference>
<reference evidence="5" key="2">
    <citation type="submission" date="2015-04" db="EMBL/GenBank/DDBJ databases">
        <title>Genome sequencing of pathogens of bean.</title>
        <authorList>
            <person name="Harrison J.W."/>
            <person name="Aritua V."/>
            <person name="Sapp M."/>
            <person name="Smith J."/>
            <person name="Studholme D.J."/>
        </authorList>
    </citation>
    <scope>NUCLEOTIDE SEQUENCE [LARGE SCALE GENOMIC DNA]</scope>
    <source>
        <strain evidence="5">NCPPB 1138</strain>
    </source>
</reference>
<dbReference type="Gene3D" id="1.10.260.160">
    <property type="match status" value="1"/>
</dbReference>
<sequence length="422" mass="45007">MLQTNSRSAFGLAALLGIASAVLTPGAQAAPAPARGTLLTSNFLTSYSRDAIGAMLASESQAEQPKCNVRVAEFTYATVGVEGEPATASGVLLIPDGERCAGPYPLLGWGRPTGTVRTEEQAKDIRDAKGNDPLVTRLASQGYVVVSSDYLGLGKSSYGYHPYLHSATEASATIDAMRAARSVLQRLNTPLSGKVMLSGYSQGGHTAMATQREIEAHLSKEFHLVASAPISGPYALQQTFLDSWSGSNAVGESSFGIILGSYAIVAMQHTYKNIYLEPGQVFQDPWAARVEPLFPGKQSLTDLFLGDTLPGIDQLKAYFQPGFYRDVASNPANPFRQDLARNDLLAWAPQTPTLLCGSSNDATIPLKNAQTAIASFKRRGSNQVALVDIGTGNSSDNSAFVHLLTNEPCIVAVRHQLLDKQR</sequence>
<dbReference type="RefSeq" id="WP_039567467.1">
    <property type="nucleotide sequence ID" value="NZ_CP012048.1"/>
</dbReference>
<reference evidence="6 7" key="4">
    <citation type="submission" date="2017-10" db="EMBL/GenBank/DDBJ databases">
        <authorList>
            <person name="Regsiter A."/>
            <person name="William W."/>
        </authorList>
    </citation>
    <scope>NUCLEOTIDE SEQUENCE [LARGE SCALE GENOMIC DNA]</scope>
    <source>
        <strain evidence="3 7">CFBP6984</strain>
        <strain evidence="4 6">CFBP7430</strain>
    </source>
</reference>
<evidence type="ECO:0000313" key="2">
    <source>
        <dbReference type="EMBL" id="KHS40175.1"/>
    </source>
</evidence>
<dbReference type="Pfam" id="PF03583">
    <property type="entry name" value="LIP"/>
    <property type="match status" value="1"/>
</dbReference>